<proteinExistence type="predicted"/>
<protein>
    <submittedName>
        <fullName evidence="1">Phosphoglycerate mutase</fullName>
    </submittedName>
</protein>
<comment type="caution">
    <text evidence="1">The sequence shown here is derived from an EMBL/GenBank/DDBJ whole genome shotgun (WGS) entry which is preliminary data.</text>
</comment>
<dbReference type="InterPro" id="IPR013078">
    <property type="entry name" value="His_Pase_superF_clade-1"/>
</dbReference>
<evidence type="ECO:0000313" key="1">
    <source>
        <dbReference type="EMBL" id="MVT10103.1"/>
    </source>
</evidence>
<accession>A0A7K1U6W5</accession>
<dbReference type="SUPFAM" id="SSF53254">
    <property type="entry name" value="Phosphoglycerate mutase-like"/>
    <property type="match status" value="1"/>
</dbReference>
<gene>
    <name evidence="1" type="ORF">GO493_17665</name>
</gene>
<dbReference type="Gene3D" id="3.40.50.1240">
    <property type="entry name" value="Phosphoglycerate mutase-like"/>
    <property type="match status" value="1"/>
</dbReference>
<dbReference type="CDD" id="cd07040">
    <property type="entry name" value="HP"/>
    <property type="match status" value="1"/>
</dbReference>
<dbReference type="Pfam" id="PF00300">
    <property type="entry name" value="His_Phos_1"/>
    <property type="match status" value="1"/>
</dbReference>
<dbReference type="InterPro" id="IPR029033">
    <property type="entry name" value="His_PPase_superfam"/>
</dbReference>
<reference evidence="1 2" key="1">
    <citation type="submission" date="2019-12" db="EMBL/GenBank/DDBJ databases">
        <title>Chitinophaga sp. strain ysch24 (GDMCC 1.1355), whole genome shotgun sequence.</title>
        <authorList>
            <person name="Zhang X."/>
        </authorList>
    </citation>
    <scope>NUCLEOTIDE SEQUENCE [LARGE SCALE GENOMIC DNA]</scope>
    <source>
        <strain evidence="2">ysch24</strain>
    </source>
</reference>
<dbReference type="EMBL" id="WRXN01000007">
    <property type="protein sequence ID" value="MVT10103.1"/>
    <property type="molecule type" value="Genomic_DNA"/>
</dbReference>
<keyword evidence="2" id="KW-1185">Reference proteome</keyword>
<dbReference type="AlphaFoldDB" id="A0A7K1U6W5"/>
<dbReference type="Proteomes" id="UP000461730">
    <property type="component" value="Unassembled WGS sequence"/>
</dbReference>
<sequence>MRYVVLLLICCWACGQPSPERQPIPVAEDSTFLTGTFYLVRHAEQFPGHDTSLTEEGHRRAGSLYRLLKDSGIQKIYFTPYRRSIETADSLREYLHIDTVSYRPDSTGESLLYEITRRNDWGKHVLVIGHSNTLLPIMRSLKAKPKLDSIKENDYSNLFIVKKYKDSVKCKRISYE</sequence>
<name>A0A7K1U6W5_9BACT</name>
<organism evidence="1 2">
    <name type="scientific">Chitinophaga tropicalis</name>
    <dbReference type="NCBI Taxonomy" id="2683588"/>
    <lineage>
        <taxon>Bacteria</taxon>
        <taxon>Pseudomonadati</taxon>
        <taxon>Bacteroidota</taxon>
        <taxon>Chitinophagia</taxon>
        <taxon>Chitinophagales</taxon>
        <taxon>Chitinophagaceae</taxon>
        <taxon>Chitinophaga</taxon>
    </lineage>
</organism>
<evidence type="ECO:0000313" key="2">
    <source>
        <dbReference type="Proteomes" id="UP000461730"/>
    </source>
</evidence>
<dbReference type="RefSeq" id="WP_157307545.1">
    <property type="nucleotide sequence ID" value="NZ_WRXN01000007.1"/>
</dbReference>